<dbReference type="EMBL" id="MN740728">
    <property type="protein sequence ID" value="QHS80983.1"/>
    <property type="molecule type" value="Genomic_DNA"/>
</dbReference>
<sequence>MPSHGVEIIDGIPVHLKDGNMLAFQHGSSLNSEIQPIKLGTYDSTTKKATWSPSDAMTQWLENFRATMTGRSRK</sequence>
<organism evidence="1">
    <name type="scientific">viral metagenome</name>
    <dbReference type="NCBI Taxonomy" id="1070528"/>
    <lineage>
        <taxon>unclassified sequences</taxon>
        <taxon>metagenomes</taxon>
        <taxon>organismal metagenomes</taxon>
    </lineage>
</organism>
<proteinExistence type="predicted"/>
<protein>
    <submittedName>
        <fullName evidence="1">Uncharacterized protein</fullName>
    </submittedName>
</protein>
<dbReference type="AlphaFoldDB" id="A0A6C0ANC0"/>
<name>A0A6C0ANC0_9ZZZZ</name>
<reference evidence="1" key="1">
    <citation type="journal article" date="2020" name="Nature">
        <title>Giant virus diversity and host interactions through global metagenomics.</title>
        <authorList>
            <person name="Schulz F."/>
            <person name="Roux S."/>
            <person name="Paez-Espino D."/>
            <person name="Jungbluth S."/>
            <person name="Walsh D.A."/>
            <person name="Denef V.J."/>
            <person name="McMahon K.D."/>
            <person name="Konstantinidis K.T."/>
            <person name="Eloe-Fadrosh E.A."/>
            <person name="Kyrpides N.C."/>
            <person name="Woyke T."/>
        </authorList>
    </citation>
    <scope>NUCLEOTIDE SEQUENCE</scope>
    <source>
        <strain evidence="1">GVMAG-S-1101161-73</strain>
    </source>
</reference>
<evidence type="ECO:0000313" key="1">
    <source>
        <dbReference type="EMBL" id="QHS80983.1"/>
    </source>
</evidence>
<accession>A0A6C0ANC0</accession>